<keyword evidence="7 8" id="KW-0472">Membrane</keyword>
<proteinExistence type="inferred from homology"/>
<organism evidence="9 10">
    <name type="scientific">Neobacillus citreus</name>
    <dbReference type="NCBI Taxonomy" id="2833578"/>
    <lineage>
        <taxon>Bacteria</taxon>
        <taxon>Bacillati</taxon>
        <taxon>Bacillota</taxon>
        <taxon>Bacilli</taxon>
        <taxon>Bacillales</taxon>
        <taxon>Bacillaceae</taxon>
        <taxon>Neobacillus</taxon>
    </lineage>
</organism>
<evidence type="ECO:0000313" key="10">
    <source>
        <dbReference type="Proteomes" id="UP000677265"/>
    </source>
</evidence>
<comment type="caution">
    <text evidence="9">The sequence shown here is derived from an EMBL/GenBank/DDBJ whole genome shotgun (WGS) entry which is preliminary data.</text>
</comment>
<evidence type="ECO:0000256" key="3">
    <source>
        <dbReference type="ARBA" id="ARBA00022448"/>
    </source>
</evidence>
<evidence type="ECO:0000256" key="8">
    <source>
        <dbReference type="SAM" id="Phobius"/>
    </source>
</evidence>
<feature type="transmembrane region" description="Helical" evidence="8">
    <location>
        <begin position="158"/>
        <end position="178"/>
    </location>
</feature>
<dbReference type="InterPro" id="IPR004761">
    <property type="entry name" value="Spore_GerAB"/>
</dbReference>
<feature type="transmembrane region" description="Helical" evidence="8">
    <location>
        <begin position="230"/>
        <end position="250"/>
    </location>
</feature>
<sequence length="371" mass="41950">MNKEGRGVMIQGPVQERLQISPFMAAYVIISMQIGIGVLGFQRIIAKDAGTDAWISVIGAGLTIHIIVWIMYKICETVNGDVLDANVYLFGKIIGNSINTLFIFYYTVTCAAVLGGLFEIIRTWMFQSLSSFWFAAVYLLLGIYIVYGGFRTVAGISFFGLVIPFYLLFSFGFALQYGDFTNLLPIFDHSFIQLVKSGYHMSLSYLGYGILLFFYPFIKKPEQSKKFVHIGLLATTFIYAALAVITFAYFPLGLLEKSIWATLEMWKIVRLPILERFEYLGIANWALILLPNIALSLWVASRVTKRIFHISQKKSVIFIALACLIIVVLISTRERLNVLFDYTALVGFALAYVYTPLLYFSLLIKKKVKAK</sequence>
<evidence type="ECO:0000256" key="4">
    <source>
        <dbReference type="ARBA" id="ARBA00022544"/>
    </source>
</evidence>
<accession>A0A9J6N1B2</accession>
<feature type="transmembrane region" description="Helical" evidence="8">
    <location>
        <begin position="93"/>
        <end position="118"/>
    </location>
</feature>
<protein>
    <submittedName>
        <fullName evidence="9">Spore germination protein</fullName>
    </submittedName>
</protein>
<feature type="transmembrane region" description="Helical" evidence="8">
    <location>
        <begin position="315"/>
        <end position="332"/>
    </location>
</feature>
<dbReference type="PANTHER" id="PTHR34975">
    <property type="entry name" value="SPORE GERMINATION PROTEIN A2"/>
    <property type="match status" value="1"/>
</dbReference>
<dbReference type="GO" id="GO:0009847">
    <property type="term" value="P:spore germination"/>
    <property type="evidence" value="ECO:0007669"/>
    <property type="project" value="InterPro"/>
</dbReference>
<dbReference type="EMBL" id="JAGYPE020000017">
    <property type="protein sequence ID" value="MCH6266158.1"/>
    <property type="molecule type" value="Genomic_DNA"/>
</dbReference>
<evidence type="ECO:0000256" key="5">
    <source>
        <dbReference type="ARBA" id="ARBA00022692"/>
    </source>
</evidence>
<keyword evidence="10" id="KW-1185">Reference proteome</keyword>
<dbReference type="AlphaFoldDB" id="A0A9J6N1B2"/>
<dbReference type="GO" id="GO:0016020">
    <property type="term" value="C:membrane"/>
    <property type="evidence" value="ECO:0007669"/>
    <property type="project" value="UniProtKB-SubCell"/>
</dbReference>
<evidence type="ECO:0000256" key="2">
    <source>
        <dbReference type="ARBA" id="ARBA00007998"/>
    </source>
</evidence>
<feature type="transmembrane region" description="Helical" evidence="8">
    <location>
        <begin position="53"/>
        <end position="72"/>
    </location>
</feature>
<keyword evidence="6 8" id="KW-1133">Transmembrane helix</keyword>
<keyword evidence="5 8" id="KW-0812">Transmembrane</keyword>
<reference evidence="9 10" key="1">
    <citation type="submission" date="2022-03" db="EMBL/GenBank/DDBJ databases">
        <title>Novel Bacillus species.</title>
        <authorList>
            <person name="Liu G."/>
        </authorList>
    </citation>
    <scope>NUCLEOTIDE SEQUENCE [LARGE SCALE GENOMIC DNA]</scope>
    <source>
        <strain evidence="9 10">FJAT-50051</strain>
    </source>
</reference>
<dbReference type="RefSeq" id="WP_241113824.1">
    <property type="nucleotide sequence ID" value="NZ_JAGYPE020000017.1"/>
</dbReference>
<name>A0A9J6N1B2_9BACI</name>
<feature type="transmembrane region" description="Helical" evidence="8">
    <location>
        <begin position="20"/>
        <end position="41"/>
    </location>
</feature>
<comment type="similarity">
    <text evidence="2">Belongs to the amino acid-polyamine-organocation (APC) superfamily. Spore germination protein (SGP) (TC 2.A.3.9) family.</text>
</comment>
<gene>
    <name evidence="9" type="ORF">KHB02_011545</name>
</gene>
<dbReference type="PANTHER" id="PTHR34975:SF2">
    <property type="entry name" value="SPORE GERMINATION PROTEIN A2"/>
    <property type="match status" value="1"/>
</dbReference>
<evidence type="ECO:0000256" key="7">
    <source>
        <dbReference type="ARBA" id="ARBA00023136"/>
    </source>
</evidence>
<keyword evidence="3" id="KW-0813">Transport</keyword>
<feature type="transmembrane region" description="Helical" evidence="8">
    <location>
        <begin position="344"/>
        <end position="364"/>
    </location>
</feature>
<feature type="transmembrane region" description="Helical" evidence="8">
    <location>
        <begin position="282"/>
        <end position="303"/>
    </location>
</feature>
<feature type="transmembrane region" description="Helical" evidence="8">
    <location>
        <begin position="124"/>
        <end position="146"/>
    </location>
</feature>
<feature type="transmembrane region" description="Helical" evidence="8">
    <location>
        <begin position="198"/>
        <end position="218"/>
    </location>
</feature>
<dbReference type="Gene3D" id="1.20.1740.10">
    <property type="entry name" value="Amino acid/polyamine transporter I"/>
    <property type="match status" value="1"/>
</dbReference>
<evidence type="ECO:0000256" key="6">
    <source>
        <dbReference type="ARBA" id="ARBA00022989"/>
    </source>
</evidence>
<dbReference type="Pfam" id="PF03845">
    <property type="entry name" value="Spore_permease"/>
    <property type="match status" value="1"/>
</dbReference>
<dbReference type="NCBIfam" id="TIGR00912">
    <property type="entry name" value="2A0309"/>
    <property type="match status" value="1"/>
</dbReference>
<evidence type="ECO:0000256" key="1">
    <source>
        <dbReference type="ARBA" id="ARBA00004141"/>
    </source>
</evidence>
<keyword evidence="4" id="KW-0309">Germination</keyword>
<dbReference type="Proteomes" id="UP000677265">
    <property type="component" value="Unassembled WGS sequence"/>
</dbReference>
<evidence type="ECO:0000313" key="9">
    <source>
        <dbReference type="EMBL" id="MCH6266158.1"/>
    </source>
</evidence>
<comment type="subcellular location">
    <subcellularLocation>
        <location evidence="1">Membrane</location>
        <topology evidence="1">Multi-pass membrane protein</topology>
    </subcellularLocation>
</comment>